<dbReference type="SMR" id="A0A0H3M424"/>
<evidence type="ECO:0000256" key="1">
    <source>
        <dbReference type="SAM" id="MobiDB-lite"/>
    </source>
</evidence>
<feature type="region of interest" description="Disordered" evidence="1">
    <location>
        <begin position="182"/>
        <end position="210"/>
    </location>
</feature>
<dbReference type="EMBL" id="AM408590">
    <property type="protein sequence ID" value="CAL70646.1"/>
    <property type="molecule type" value="Genomic_DNA"/>
</dbReference>
<organism evidence="2 3">
    <name type="scientific">Mycobacterium bovis (strain BCG / Pasteur 1173P2)</name>
    <dbReference type="NCBI Taxonomy" id="410289"/>
    <lineage>
        <taxon>Bacteria</taxon>
        <taxon>Bacillati</taxon>
        <taxon>Actinomycetota</taxon>
        <taxon>Actinomycetes</taxon>
        <taxon>Mycobacteriales</taxon>
        <taxon>Mycobacteriaceae</taxon>
        <taxon>Mycobacterium</taxon>
        <taxon>Mycobacterium tuberculosis complex</taxon>
    </lineage>
</organism>
<evidence type="ECO:0000313" key="2">
    <source>
        <dbReference type="EMBL" id="CAL70646.1"/>
    </source>
</evidence>
<dbReference type="Proteomes" id="UP000001472">
    <property type="component" value="Chromosome"/>
</dbReference>
<accession>A0A0H3M424</accession>
<proteinExistence type="predicted"/>
<evidence type="ECO:0000313" key="3">
    <source>
        <dbReference type="Proteomes" id="UP000001472"/>
    </source>
</evidence>
<sequence>MPAIPFQGEARAGRRPGRPRRCPAGVVRCRPRSMGHVRPGFSPRLGSHRTLRPRWPPYAAASRGLTSGTSRWGWPRLGFGVVTAPTRWTLADGRELLFFSLPGPRTSGTAAERVARHAQAQTFAGDIRQRAIQLVVSEQEVASKITAATAGIATTTFPETPSIDDTIIGNDNRDTGVRLVDVKQDGGTSPPPPFAPWDTPDGTPPPGTGLSPTLQQMILGGDPANLTGQGLADNVQRFVQSLPANDPNTAWLRGQVADLQAHVADIEYARTHCSTNDWIDRTAQFASGAIVFSIGVLTAETGAGVVAAAAGGVGAATAGVSLLQCLVGSK</sequence>
<dbReference type="KEGG" id="mbb:BCG_0661"/>
<feature type="region of interest" description="Disordered" evidence="1">
    <location>
        <begin position="1"/>
        <end position="22"/>
    </location>
</feature>
<name>A0A0H3M424_MYCBP</name>
<protein>
    <recommendedName>
        <fullName evidence="4">Galactose-1-phosphate uridylyltransferase</fullName>
    </recommendedName>
</protein>
<evidence type="ECO:0008006" key="4">
    <source>
        <dbReference type="Google" id="ProtNLM"/>
    </source>
</evidence>
<gene>
    <name evidence="2" type="ordered locus">BCG_0661</name>
</gene>
<reference evidence="2 3" key="1">
    <citation type="journal article" date="2007" name="Proc. Natl. Acad. Sci. U.S.A.">
        <title>Genome plasticity of BCG and impact on vaccine efficacy.</title>
        <authorList>
            <person name="Brosch R."/>
            <person name="Gordon S.V."/>
            <person name="Garnier T."/>
            <person name="Eiglmeier K."/>
            <person name="Frigui W."/>
            <person name="Valenti P."/>
            <person name="Dos Santos S."/>
            <person name="Duthoy S."/>
            <person name="Lacroix C."/>
            <person name="Garcia-Pelayo C."/>
            <person name="Inwald J.K."/>
            <person name="Golby P."/>
            <person name="Garcia J.N."/>
            <person name="Hewinson R.G."/>
            <person name="Behr M.A."/>
            <person name="Quail M.A."/>
            <person name="Churcher C."/>
            <person name="Barrell B.G."/>
            <person name="Parkhill J."/>
            <person name="Cole S.T."/>
        </authorList>
    </citation>
    <scope>NUCLEOTIDE SEQUENCE [LARGE SCALE GENOMIC DNA]</scope>
    <source>
        <strain evidence="3">BCG / Pasteur 1173P2</strain>
    </source>
</reference>
<dbReference type="HOGENOM" id="CLU_1045163_0_0_11"/>
<dbReference type="AlphaFoldDB" id="A0A0H3M424"/>